<accession>A0A8X7CTD7</accession>
<organism evidence="1 2">
    <name type="scientific">Trichonephila inaurata madagascariensis</name>
    <dbReference type="NCBI Taxonomy" id="2747483"/>
    <lineage>
        <taxon>Eukaryota</taxon>
        <taxon>Metazoa</taxon>
        <taxon>Ecdysozoa</taxon>
        <taxon>Arthropoda</taxon>
        <taxon>Chelicerata</taxon>
        <taxon>Arachnida</taxon>
        <taxon>Araneae</taxon>
        <taxon>Araneomorphae</taxon>
        <taxon>Entelegynae</taxon>
        <taxon>Araneoidea</taxon>
        <taxon>Nephilidae</taxon>
        <taxon>Trichonephila</taxon>
        <taxon>Trichonephila inaurata</taxon>
    </lineage>
</organism>
<evidence type="ECO:0000313" key="1">
    <source>
        <dbReference type="EMBL" id="GFY78215.1"/>
    </source>
</evidence>
<protein>
    <submittedName>
        <fullName evidence="1">Uncharacterized protein</fullName>
    </submittedName>
</protein>
<reference evidence="1" key="1">
    <citation type="submission" date="2020-08" db="EMBL/GenBank/DDBJ databases">
        <title>Multicomponent nature underlies the extraordinary mechanical properties of spider dragline silk.</title>
        <authorList>
            <person name="Kono N."/>
            <person name="Nakamura H."/>
            <person name="Mori M."/>
            <person name="Yoshida Y."/>
            <person name="Ohtoshi R."/>
            <person name="Malay A.D."/>
            <person name="Moran D.A.P."/>
            <person name="Tomita M."/>
            <person name="Numata K."/>
            <person name="Arakawa K."/>
        </authorList>
    </citation>
    <scope>NUCLEOTIDE SEQUENCE</scope>
</reference>
<name>A0A8X7CTD7_9ARAC</name>
<proteinExistence type="predicted"/>
<sequence length="128" mass="14868">MEHMFYSRASPRDPGGTRETFLFITFENTKTGLVTIILSKSLGAPLRPIDQTRDGRIEFRETIKLVIEKQASFSAIVRRKSFTSEFLQKDRKKPKRRKKNGAKKKYLKSIQEYKIGKEARETKKAAEN</sequence>
<comment type="caution">
    <text evidence="1">The sequence shown here is derived from an EMBL/GenBank/DDBJ whole genome shotgun (WGS) entry which is preliminary data.</text>
</comment>
<dbReference type="EMBL" id="BMAV01022875">
    <property type="protein sequence ID" value="GFY78215.1"/>
    <property type="molecule type" value="Genomic_DNA"/>
</dbReference>
<evidence type="ECO:0000313" key="2">
    <source>
        <dbReference type="Proteomes" id="UP000886998"/>
    </source>
</evidence>
<dbReference type="Proteomes" id="UP000886998">
    <property type="component" value="Unassembled WGS sequence"/>
</dbReference>
<keyword evidence="2" id="KW-1185">Reference proteome</keyword>
<dbReference type="AlphaFoldDB" id="A0A8X7CTD7"/>
<gene>
    <name evidence="1" type="ORF">TNIN_227931</name>
</gene>